<dbReference type="CDD" id="cd19481">
    <property type="entry name" value="RecA-like_protease"/>
    <property type="match status" value="1"/>
</dbReference>
<dbReference type="InterPro" id="IPR003959">
    <property type="entry name" value="ATPase_AAA_core"/>
</dbReference>
<dbReference type="RefSeq" id="WP_344505464.1">
    <property type="nucleotide sequence ID" value="NZ_BAAAQD010000012.1"/>
</dbReference>
<dbReference type="EMBL" id="BAAAQD010000012">
    <property type="protein sequence ID" value="GAA1532870.1"/>
    <property type="molecule type" value="Genomic_DNA"/>
</dbReference>
<evidence type="ECO:0000256" key="2">
    <source>
        <dbReference type="ARBA" id="ARBA00022741"/>
    </source>
</evidence>
<evidence type="ECO:0000256" key="3">
    <source>
        <dbReference type="ARBA" id="ARBA00022840"/>
    </source>
</evidence>
<accession>A0ABP4LZA4</accession>
<dbReference type="PANTHER" id="PTHR23073">
    <property type="entry name" value="26S PROTEASOME REGULATORY SUBUNIT"/>
    <property type="match status" value="1"/>
</dbReference>
<evidence type="ECO:0000313" key="6">
    <source>
        <dbReference type="Proteomes" id="UP001501470"/>
    </source>
</evidence>
<keyword evidence="2" id="KW-0547">Nucleotide-binding</keyword>
<evidence type="ECO:0000259" key="4">
    <source>
        <dbReference type="SMART" id="SM00382"/>
    </source>
</evidence>
<keyword evidence="3" id="KW-0067">ATP-binding</keyword>
<feature type="domain" description="AAA+ ATPase" evidence="4">
    <location>
        <begin position="249"/>
        <end position="376"/>
    </location>
</feature>
<dbReference type="Proteomes" id="UP001501470">
    <property type="component" value="Unassembled WGS sequence"/>
</dbReference>
<dbReference type="InterPro" id="IPR050221">
    <property type="entry name" value="26S_Proteasome_ATPase"/>
</dbReference>
<sequence length="460" mass="49540">MDERAGDFVTAFKAFLEEVVSDHRERQDTDGQLVPVLTDHLGNDPRRLPVVTEEVAGHQFVDLDIALDEVQRRGGRHALIGIGGGEQRRHQSLSEILQHAGRYGQFGVAAVDYASVATGPDTARQAVSFGLRLLMYDGAPVAVLQRSPDMRIGQAMARMEVVTAAEGVAARLIEEVGALMLRRSVLRGQVLSLGGSAYERGVGQISFHRRPDVTEADIILPDGVLARVHRHVAGIAEHRDRLRAAGQHLKRGLLLYGPPGTGKTHTVRYLLSALPDVTVVLLAGPAIAFVAEAARMARALQPALVVLEDCDLVAESRELHHGPQPLLFTVLETLDGLGDDADVAFLLTTNRVNVLEPALAQRPGRVDLAVEIPLPDEASRRRLLRLYARNLPFTEPALDRAAAAAAGVTASFAKELLRRAVLIAAEEGTHPTDAHLATALDEMLSQAESVTRSLLGTPAS</sequence>
<keyword evidence="6" id="KW-1185">Reference proteome</keyword>
<dbReference type="SMART" id="SM00382">
    <property type="entry name" value="AAA"/>
    <property type="match status" value="1"/>
</dbReference>
<evidence type="ECO:0000313" key="5">
    <source>
        <dbReference type="EMBL" id="GAA1532870.1"/>
    </source>
</evidence>
<gene>
    <name evidence="5" type="ORF">GCM10009827_058560</name>
</gene>
<dbReference type="InterPro" id="IPR027417">
    <property type="entry name" value="P-loop_NTPase"/>
</dbReference>
<proteinExistence type="inferred from homology"/>
<comment type="caution">
    <text evidence="5">The sequence shown here is derived from an EMBL/GenBank/DDBJ whole genome shotgun (WGS) entry which is preliminary data.</text>
</comment>
<dbReference type="Pfam" id="PF00004">
    <property type="entry name" value="AAA"/>
    <property type="match status" value="1"/>
</dbReference>
<reference evidence="6" key="1">
    <citation type="journal article" date="2019" name="Int. J. Syst. Evol. Microbiol.">
        <title>The Global Catalogue of Microorganisms (GCM) 10K type strain sequencing project: providing services to taxonomists for standard genome sequencing and annotation.</title>
        <authorList>
            <consortium name="The Broad Institute Genomics Platform"/>
            <consortium name="The Broad Institute Genome Sequencing Center for Infectious Disease"/>
            <person name="Wu L."/>
            <person name="Ma J."/>
        </authorList>
    </citation>
    <scope>NUCLEOTIDE SEQUENCE [LARGE SCALE GENOMIC DNA]</scope>
    <source>
        <strain evidence="6">JCM 15933</strain>
    </source>
</reference>
<comment type="similarity">
    <text evidence="1">Belongs to the AAA ATPase family.</text>
</comment>
<evidence type="ECO:0000256" key="1">
    <source>
        <dbReference type="ARBA" id="ARBA00006914"/>
    </source>
</evidence>
<protein>
    <submittedName>
        <fullName evidence="5">AAA family ATPase</fullName>
    </submittedName>
</protein>
<dbReference type="SUPFAM" id="SSF52540">
    <property type="entry name" value="P-loop containing nucleoside triphosphate hydrolases"/>
    <property type="match status" value="1"/>
</dbReference>
<dbReference type="Gene3D" id="3.40.50.300">
    <property type="entry name" value="P-loop containing nucleotide triphosphate hydrolases"/>
    <property type="match status" value="1"/>
</dbReference>
<name>A0ABP4LZA4_9ACTN</name>
<organism evidence="5 6">
    <name type="scientific">Dactylosporangium maewongense</name>
    <dbReference type="NCBI Taxonomy" id="634393"/>
    <lineage>
        <taxon>Bacteria</taxon>
        <taxon>Bacillati</taxon>
        <taxon>Actinomycetota</taxon>
        <taxon>Actinomycetes</taxon>
        <taxon>Micromonosporales</taxon>
        <taxon>Micromonosporaceae</taxon>
        <taxon>Dactylosporangium</taxon>
    </lineage>
</organism>
<dbReference type="InterPro" id="IPR003593">
    <property type="entry name" value="AAA+_ATPase"/>
</dbReference>